<comment type="caution">
    <text evidence="2">The sequence shown here is derived from an EMBL/GenBank/DDBJ whole genome shotgun (WGS) entry which is preliminary data.</text>
</comment>
<organism evidence="2 3">
    <name type="scientific">Paenibacillus sepulcri</name>
    <dbReference type="NCBI Taxonomy" id="359917"/>
    <lineage>
        <taxon>Bacteria</taxon>
        <taxon>Bacillati</taxon>
        <taxon>Bacillota</taxon>
        <taxon>Bacilli</taxon>
        <taxon>Bacillales</taxon>
        <taxon>Paenibacillaceae</taxon>
        <taxon>Paenibacillus</taxon>
    </lineage>
</organism>
<evidence type="ECO:0000313" key="3">
    <source>
        <dbReference type="Proteomes" id="UP001519887"/>
    </source>
</evidence>
<keyword evidence="1" id="KW-1133">Transmembrane helix</keyword>
<gene>
    <name evidence="2" type="ORF">K0U00_43940</name>
</gene>
<keyword evidence="1" id="KW-0812">Transmembrane</keyword>
<reference evidence="2 3" key="1">
    <citation type="submission" date="2021-07" db="EMBL/GenBank/DDBJ databases">
        <title>Paenibacillus radiodurans sp. nov., isolated from the southeastern edge of Tengger Desert.</title>
        <authorList>
            <person name="Zhang G."/>
        </authorList>
    </citation>
    <scope>NUCLEOTIDE SEQUENCE [LARGE SCALE GENOMIC DNA]</scope>
    <source>
        <strain evidence="2 3">CCM 7311</strain>
    </source>
</reference>
<name>A0ABS7CJA9_9BACL</name>
<dbReference type="EMBL" id="JAHZIK010002635">
    <property type="protein sequence ID" value="MBW7461031.1"/>
    <property type="molecule type" value="Genomic_DNA"/>
</dbReference>
<dbReference type="PANTHER" id="PTHR32196">
    <property type="entry name" value="ABC TRANSPORTER PERMEASE PROTEIN YPHD-RELATED-RELATED"/>
    <property type="match status" value="1"/>
</dbReference>
<keyword evidence="1" id="KW-0472">Membrane</keyword>
<accession>A0ABS7CJA9</accession>
<evidence type="ECO:0000313" key="2">
    <source>
        <dbReference type="EMBL" id="MBW7461031.1"/>
    </source>
</evidence>
<feature type="non-terminal residue" evidence="2">
    <location>
        <position position="73"/>
    </location>
</feature>
<keyword evidence="3" id="KW-1185">Reference proteome</keyword>
<proteinExistence type="predicted"/>
<protein>
    <submittedName>
        <fullName evidence="2">ABC transporter permease</fullName>
    </submittedName>
</protein>
<feature type="transmembrane region" description="Helical" evidence="1">
    <location>
        <begin position="38"/>
        <end position="71"/>
    </location>
</feature>
<dbReference type="Proteomes" id="UP001519887">
    <property type="component" value="Unassembled WGS sequence"/>
</dbReference>
<evidence type="ECO:0000256" key="1">
    <source>
        <dbReference type="SAM" id="Phobius"/>
    </source>
</evidence>
<sequence length="73" mass="7603">MLRKYGLIGILLLTVIVLSIVSDSFLTVTNLMNVLRQVSINGILAVGMTFIILTAGIDLSIGSLMAVAGVIAA</sequence>